<sequence length="338" mass="39116">MTVKTRAIFGQKLTKTDAMDLDLDVDPKECSEILEESKKIPYKMEIVWRNVALFVALHFAALIGLYELIFNAKWPTVGFVFLLYVFGGFGITAGAHRLWSHKSYKATVPMRIFLMICNNIALQNDVIEWARDHRCHHKWTDTDADPHNTRRGIFFAHMGWLLVRKHPQVKIMGAKLDMKDLEEDPVLDFQRRNYIPLVLLFCFILPTVIPVFFWNETVFIAFYTAATFRYCFTLHATWCINSAAHYIGWKPYTHSISSVENVLTTIVAVGEGGHNFHHTFPQDYRASEYSIKYNWTRGLIDLAAAVGAVYDRKTVDDLVIRRQVETHGSGMQWENSRM</sequence>
<evidence type="ECO:0008006" key="15">
    <source>
        <dbReference type="Google" id="ProtNLM"/>
    </source>
</evidence>
<dbReference type="InterPro" id="IPR015876">
    <property type="entry name" value="Acyl-CoA_DS"/>
</dbReference>
<keyword evidence="4 11" id="KW-0812">Transmembrane</keyword>
<keyword evidence="5" id="KW-0276">Fatty acid metabolism</keyword>
<evidence type="ECO:0000256" key="12">
    <source>
        <dbReference type="SAM" id="Phobius"/>
    </source>
</evidence>
<name>A0A2G5TU17_9PELO</name>
<keyword evidence="10 11" id="KW-0275">Fatty acid biosynthesis</keyword>
<evidence type="ECO:0000256" key="10">
    <source>
        <dbReference type="ARBA" id="ARBA00023160"/>
    </source>
</evidence>
<dbReference type="EMBL" id="PDUG01000005">
    <property type="protein sequence ID" value="PIC30754.1"/>
    <property type="molecule type" value="Genomic_DNA"/>
</dbReference>
<evidence type="ECO:0000256" key="11">
    <source>
        <dbReference type="RuleBase" id="RU000581"/>
    </source>
</evidence>
<keyword evidence="14" id="KW-1185">Reference proteome</keyword>
<comment type="caution">
    <text evidence="13">The sequence shown here is derived from an EMBL/GenBank/DDBJ whole genome shotgun (WGS) entry which is preliminary data.</text>
</comment>
<dbReference type="PRINTS" id="PR00075">
    <property type="entry name" value="FACDDSATRASE"/>
</dbReference>
<keyword evidence="7 11" id="KW-0560">Oxidoreductase</keyword>
<dbReference type="PANTHER" id="PTHR11351">
    <property type="entry name" value="ACYL-COA DESATURASE"/>
    <property type="match status" value="1"/>
</dbReference>
<protein>
    <recommendedName>
        <fullName evidence="15">Fatty acid desaturase domain-containing protein</fullName>
    </recommendedName>
</protein>
<keyword evidence="9 12" id="KW-0472">Membrane</keyword>
<feature type="transmembrane region" description="Helical" evidence="12">
    <location>
        <begin position="47"/>
        <end position="70"/>
    </location>
</feature>
<evidence type="ECO:0000256" key="1">
    <source>
        <dbReference type="ARBA" id="ARBA00004141"/>
    </source>
</evidence>
<feature type="transmembrane region" description="Helical" evidence="12">
    <location>
        <begin position="194"/>
        <end position="214"/>
    </location>
</feature>
<keyword evidence="6 12" id="KW-1133">Transmembrane helix</keyword>
<dbReference type="STRING" id="1611254.A0A2G5TU17"/>
<evidence type="ECO:0000256" key="6">
    <source>
        <dbReference type="ARBA" id="ARBA00022989"/>
    </source>
</evidence>
<dbReference type="Proteomes" id="UP000230233">
    <property type="component" value="Chromosome V"/>
</dbReference>
<dbReference type="GO" id="GO:0006636">
    <property type="term" value="P:unsaturated fatty acid biosynthetic process"/>
    <property type="evidence" value="ECO:0007669"/>
    <property type="project" value="TreeGrafter"/>
</dbReference>
<dbReference type="GO" id="GO:0005506">
    <property type="term" value="F:iron ion binding"/>
    <property type="evidence" value="ECO:0007669"/>
    <property type="project" value="TreeGrafter"/>
</dbReference>
<accession>A0A2G5TU17</accession>
<dbReference type="PANTHER" id="PTHR11351:SF31">
    <property type="entry name" value="DESATURASE 1, ISOFORM A-RELATED"/>
    <property type="match status" value="1"/>
</dbReference>
<keyword evidence="3 11" id="KW-0444">Lipid biosynthesis</keyword>
<comment type="domain">
    <text evidence="11">The histidine box domains are involved in binding the catalytic metal ions.</text>
</comment>
<dbReference type="AlphaFoldDB" id="A0A2G5TU17"/>
<evidence type="ECO:0000256" key="7">
    <source>
        <dbReference type="ARBA" id="ARBA00023002"/>
    </source>
</evidence>
<dbReference type="GO" id="GO:0005789">
    <property type="term" value="C:endoplasmic reticulum membrane"/>
    <property type="evidence" value="ECO:0007669"/>
    <property type="project" value="TreeGrafter"/>
</dbReference>
<evidence type="ECO:0000313" key="14">
    <source>
        <dbReference type="Proteomes" id="UP000230233"/>
    </source>
</evidence>
<dbReference type="GO" id="GO:0004768">
    <property type="term" value="F:stearoyl-CoA 9-desaturase activity"/>
    <property type="evidence" value="ECO:0007669"/>
    <property type="project" value="TreeGrafter"/>
</dbReference>
<evidence type="ECO:0000313" key="13">
    <source>
        <dbReference type="EMBL" id="PIC30754.1"/>
    </source>
</evidence>
<evidence type="ECO:0000256" key="5">
    <source>
        <dbReference type="ARBA" id="ARBA00022832"/>
    </source>
</evidence>
<comment type="subcellular location">
    <subcellularLocation>
        <location evidence="1">Membrane</location>
        <topology evidence="1">Multi-pass membrane protein</topology>
    </subcellularLocation>
</comment>
<comment type="similarity">
    <text evidence="2 11">Belongs to the fatty acid desaturase type 1 family.</text>
</comment>
<gene>
    <name evidence="13" type="primary">Cnig_chr_V.g21892</name>
    <name evidence="13" type="ORF">B9Z55_021892</name>
</gene>
<proteinExistence type="inferred from homology"/>
<evidence type="ECO:0000256" key="9">
    <source>
        <dbReference type="ARBA" id="ARBA00023136"/>
    </source>
</evidence>
<evidence type="ECO:0000256" key="4">
    <source>
        <dbReference type="ARBA" id="ARBA00022692"/>
    </source>
</evidence>
<comment type="cofactor">
    <cofactor evidence="11">
        <name>Fe(2+)</name>
        <dbReference type="ChEBI" id="CHEBI:29033"/>
    </cofactor>
</comment>
<evidence type="ECO:0000256" key="8">
    <source>
        <dbReference type="ARBA" id="ARBA00023098"/>
    </source>
</evidence>
<organism evidence="13 14">
    <name type="scientific">Caenorhabditis nigoni</name>
    <dbReference type="NCBI Taxonomy" id="1611254"/>
    <lineage>
        <taxon>Eukaryota</taxon>
        <taxon>Metazoa</taxon>
        <taxon>Ecdysozoa</taxon>
        <taxon>Nematoda</taxon>
        <taxon>Chromadorea</taxon>
        <taxon>Rhabditida</taxon>
        <taxon>Rhabditina</taxon>
        <taxon>Rhabditomorpha</taxon>
        <taxon>Rhabditoidea</taxon>
        <taxon>Rhabditidae</taxon>
        <taxon>Peloderinae</taxon>
        <taxon>Caenorhabditis</taxon>
    </lineage>
</organism>
<feature type="transmembrane region" description="Helical" evidence="12">
    <location>
        <begin position="220"/>
        <end position="240"/>
    </location>
</feature>
<feature type="transmembrane region" description="Helical" evidence="12">
    <location>
        <begin position="76"/>
        <end position="95"/>
    </location>
</feature>
<evidence type="ECO:0000256" key="3">
    <source>
        <dbReference type="ARBA" id="ARBA00022516"/>
    </source>
</evidence>
<reference evidence="14" key="1">
    <citation type="submission" date="2017-10" db="EMBL/GenBank/DDBJ databases">
        <title>Rapid genome shrinkage in a self-fertile nematode reveals novel sperm competition proteins.</title>
        <authorList>
            <person name="Yin D."/>
            <person name="Schwarz E.M."/>
            <person name="Thomas C.G."/>
            <person name="Felde R.L."/>
            <person name="Korf I.F."/>
            <person name="Cutter A.D."/>
            <person name="Schartner C.M."/>
            <person name="Ralston E.J."/>
            <person name="Meyer B.J."/>
            <person name="Haag E.S."/>
        </authorList>
    </citation>
    <scope>NUCLEOTIDE SEQUENCE [LARGE SCALE GENOMIC DNA]</scope>
    <source>
        <strain evidence="14">JU1422</strain>
    </source>
</reference>
<keyword evidence="8" id="KW-0443">Lipid metabolism</keyword>
<dbReference type="CDD" id="cd03505">
    <property type="entry name" value="Delta9-FADS-like"/>
    <property type="match status" value="1"/>
</dbReference>
<dbReference type="OrthoDB" id="10260134at2759"/>
<evidence type="ECO:0000256" key="2">
    <source>
        <dbReference type="ARBA" id="ARBA00009295"/>
    </source>
</evidence>